<dbReference type="InterPro" id="IPR011989">
    <property type="entry name" value="ARM-like"/>
</dbReference>
<feature type="repeat" description="ARM" evidence="6">
    <location>
        <begin position="331"/>
        <end position="373"/>
    </location>
</feature>
<keyword evidence="5" id="KW-0965">Cell junction</keyword>
<reference evidence="9" key="1">
    <citation type="submission" date="2025-08" db="UniProtKB">
        <authorList>
            <consortium name="RefSeq"/>
        </authorList>
    </citation>
    <scope>IDENTIFICATION</scope>
    <source>
        <tissue evidence="9">Muscle</tissue>
    </source>
</reference>
<evidence type="ECO:0000256" key="2">
    <source>
        <dbReference type="ARBA" id="ARBA00005462"/>
    </source>
</evidence>
<evidence type="ECO:0000256" key="5">
    <source>
        <dbReference type="ARBA" id="ARBA00022949"/>
    </source>
</evidence>
<gene>
    <name evidence="9" type="primary">pkp1a</name>
</gene>
<protein>
    <submittedName>
        <fullName evidence="9">Plakophilin-1</fullName>
    </submittedName>
</protein>
<dbReference type="PANTHER" id="PTHR10372:SF3">
    <property type="entry name" value="PLAKOPHILIN-1"/>
    <property type="match status" value="1"/>
</dbReference>
<feature type="region of interest" description="Disordered" evidence="7">
    <location>
        <begin position="41"/>
        <end position="66"/>
    </location>
</feature>
<keyword evidence="8" id="KW-1185">Reference proteome</keyword>
<dbReference type="InterPro" id="IPR016024">
    <property type="entry name" value="ARM-type_fold"/>
</dbReference>
<evidence type="ECO:0000256" key="4">
    <source>
        <dbReference type="ARBA" id="ARBA00022889"/>
    </source>
</evidence>
<evidence type="ECO:0000256" key="6">
    <source>
        <dbReference type="PROSITE-ProRule" id="PRU00259"/>
    </source>
</evidence>
<dbReference type="CTD" id="100000637"/>
<dbReference type="GO" id="GO:0005634">
    <property type="term" value="C:nucleus"/>
    <property type="evidence" value="ECO:0007669"/>
    <property type="project" value="TreeGrafter"/>
</dbReference>
<evidence type="ECO:0000256" key="1">
    <source>
        <dbReference type="ARBA" id="ARBA00004282"/>
    </source>
</evidence>
<dbReference type="AlphaFoldDB" id="A0A6I9MT35"/>
<dbReference type="Pfam" id="PF00514">
    <property type="entry name" value="Arm"/>
    <property type="match status" value="3"/>
</dbReference>
<dbReference type="GO" id="GO:0005886">
    <property type="term" value="C:plasma membrane"/>
    <property type="evidence" value="ECO:0007669"/>
    <property type="project" value="TreeGrafter"/>
</dbReference>
<dbReference type="InterPro" id="IPR000225">
    <property type="entry name" value="Armadillo"/>
</dbReference>
<feature type="region of interest" description="Disordered" evidence="7">
    <location>
        <begin position="180"/>
        <end position="248"/>
    </location>
</feature>
<dbReference type="GO" id="GO:0005737">
    <property type="term" value="C:cytoplasm"/>
    <property type="evidence" value="ECO:0007669"/>
    <property type="project" value="TreeGrafter"/>
</dbReference>
<dbReference type="GO" id="GO:0005912">
    <property type="term" value="C:adherens junction"/>
    <property type="evidence" value="ECO:0007669"/>
    <property type="project" value="TreeGrafter"/>
</dbReference>
<dbReference type="Gene3D" id="1.25.10.10">
    <property type="entry name" value="Leucine-rich Repeat Variant"/>
    <property type="match status" value="1"/>
</dbReference>
<accession>A0A6I9MT35</accession>
<comment type="similarity">
    <text evidence="2">Belongs to the beta-catenin family.</text>
</comment>
<feature type="repeat" description="ARM" evidence="6">
    <location>
        <begin position="373"/>
        <end position="416"/>
    </location>
</feature>
<dbReference type="GO" id="GO:0098609">
    <property type="term" value="P:cell-cell adhesion"/>
    <property type="evidence" value="ECO:0007669"/>
    <property type="project" value="InterPro"/>
</dbReference>
<dbReference type="RefSeq" id="XP_010764966.1">
    <property type="nucleotide sequence ID" value="XM_010766664.1"/>
</dbReference>
<dbReference type="InterPro" id="IPR028435">
    <property type="entry name" value="Plakophilin/d_Catenin"/>
</dbReference>
<evidence type="ECO:0000313" key="9">
    <source>
        <dbReference type="RefSeq" id="XP_010764966.1"/>
    </source>
</evidence>
<sequence>MMAPEPLRSAMSIRCVEDTSLAVPSDTKLHSGQRRVLDQVHTIKRSKSKPGKSGTLSPPALSPLPQNMSTCEFGTFKFSPSKANGFFGRANSSQSTGYTKVGHTTKSRTLSAKTSKGQHYSSSGWEQNNFATLSPNGLRSARSDPALARTLGAAHTGGTVMRAKGQAVQNNIMQNRVNRQSAYSTTSNHQMNSNPQTTSNYQTTSNHQMNSNPQMNGNYQTTSNHQMNSNYQTNSNPQMNSNHQMTNSQTHIVQQPSMHSMTDGKMGTIKRSNIEQISAVNSSVNMSDMTLKQAIEFLSQSDENYQQCGATFIQHTTYKEESTKQEVFKMGGIPALVTLLRSANPGVSQAAAGALRNLVFKDQANKLQVQHCGGIAKALQLLKESDSTETQKQIAGLLWNLSSADELKEELIATALPALTENVVEPFTCWSEKSTNNNIHPDVFYSATGCLRNLSSGRKKDRKAMRDCSGLINSLMSYIQSCVAEDNPDDKSVENCACILHNLSYQLEEESPGCYSKFQPAGRKSSTVGCFSPKSSKAQKEISLDAVRGMPEESTPTGVNWLCHPKAMQTYMSLLGSSQKDGTLEACCGALQNLTALKGAGSSSMSQLMVQKLGALMHLRPLLKSSNPGLQKTAMSLLGNMSRTSSLQTSMAKQILPDITSLLSSSPKEMGNSDDTITSACNTARNLMFADSEVSKKFVDNDLVSAMTELSKNTSFPKGSRSASMLLYTLWSDKNLQGVVRKLGLDKSMFVNDYTTSVHKSMQLSE</sequence>
<keyword evidence="3" id="KW-0677">Repeat</keyword>
<dbReference type="GeneID" id="104941555"/>
<dbReference type="KEGG" id="ncc:104941555"/>
<evidence type="ECO:0000313" key="8">
    <source>
        <dbReference type="Proteomes" id="UP000504611"/>
    </source>
</evidence>
<comment type="subcellular location">
    <subcellularLocation>
        <location evidence="1">Cell junction</location>
    </subcellularLocation>
</comment>
<dbReference type="OrthoDB" id="3245100at2759"/>
<dbReference type="Proteomes" id="UP000504611">
    <property type="component" value="Unplaced"/>
</dbReference>
<evidence type="ECO:0000256" key="7">
    <source>
        <dbReference type="SAM" id="MobiDB-lite"/>
    </source>
</evidence>
<dbReference type="PANTHER" id="PTHR10372">
    <property type="entry name" value="PLAKOPHILLIN-RELATED"/>
    <property type="match status" value="1"/>
</dbReference>
<keyword evidence="4" id="KW-0130">Cell adhesion</keyword>
<dbReference type="PROSITE" id="PS50176">
    <property type="entry name" value="ARM_REPEAT"/>
    <property type="match status" value="2"/>
</dbReference>
<dbReference type="SUPFAM" id="SSF48371">
    <property type="entry name" value="ARM repeat"/>
    <property type="match status" value="1"/>
</dbReference>
<feature type="region of interest" description="Disordered" evidence="7">
    <location>
        <begin position="92"/>
        <end position="128"/>
    </location>
</feature>
<proteinExistence type="inferred from homology"/>
<dbReference type="SMART" id="SM00185">
    <property type="entry name" value="ARM"/>
    <property type="match status" value="8"/>
</dbReference>
<name>A0A6I9MT35_9TELE</name>
<organism evidence="8 9">
    <name type="scientific">Notothenia coriiceps</name>
    <name type="common">black rockcod</name>
    <dbReference type="NCBI Taxonomy" id="8208"/>
    <lineage>
        <taxon>Eukaryota</taxon>
        <taxon>Metazoa</taxon>
        <taxon>Chordata</taxon>
        <taxon>Craniata</taxon>
        <taxon>Vertebrata</taxon>
        <taxon>Euteleostomi</taxon>
        <taxon>Actinopterygii</taxon>
        <taxon>Neopterygii</taxon>
        <taxon>Teleostei</taxon>
        <taxon>Neoteleostei</taxon>
        <taxon>Acanthomorphata</taxon>
        <taxon>Eupercaria</taxon>
        <taxon>Perciformes</taxon>
        <taxon>Notothenioidei</taxon>
        <taxon>Nototheniidae</taxon>
        <taxon>Notothenia</taxon>
    </lineage>
</organism>
<evidence type="ECO:0000256" key="3">
    <source>
        <dbReference type="ARBA" id="ARBA00022737"/>
    </source>
</evidence>